<dbReference type="Proteomes" id="UP000033731">
    <property type="component" value="Unassembled WGS sequence"/>
</dbReference>
<keyword evidence="2" id="KW-1185">Reference proteome</keyword>
<evidence type="ECO:0000313" key="2">
    <source>
        <dbReference type="Proteomes" id="UP000033731"/>
    </source>
</evidence>
<accession>A0A0F4VJ71</accession>
<dbReference type="PATRIC" id="fig|556287.8.peg.640"/>
<evidence type="ECO:0000313" key="1">
    <source>
        <dbReference type="EMBL" id="KJZ81922.1"/>
    </source>
</evidence>
<organism evidence="1 2">
    <name type="scientific">Candidatus Liberibacter solanacearum</name>
    <dbReference type="NCBI Taxonomy" id="556287"/>
    <lineage>
        <taxon>Bacteria</taxon>
        <taxon>Pseudomonadati</taxon>
        <taxon>Pseudomonadota</taxon>
        <taxon>Alphaproteobacteria</taxon>
        <taxon>Hyphomicrobiales</taxon>
        <taxon>Rhizobiaceae</taxon>
        <taxon>Liberibacter</taxon>
    </lineage>
</organism>
<proteinExistence type="predicted"/>
<protein>
    <submittedName>
        <fullName evidence="1">Uncharacterized protein</fullName>
    </submittedName>
</protein>
<dbReference type="AlphaFoldDB" id="A0A0F4VJ71"/>
<name>A0A0F4VJ71_9HYPH</name>
<comment type="caution">
    <text evidence="1">The sequence shown here is derived from an EMBL/GenBank/DDBJ whole genome shotgun (WGS) entry which is preliminary data.</text>
</comment>
<sequence length="69" mass="7877">MSLLLCDVGENHLLTVSDCIFNFGISGYKYSTLRTVLIRKIGMMHPFNVKGGFLQVAKSYKDWSCEERD</sequence>
<gene>
    <name evidence="1" type="ORF">DJ66_0652</name>
</gene>
<dbReference type="EMBL" id="JMTK01000002">
    <property type="protein sequence ID" value="KJZ81922.1"/>
    <property type="molecule type" value="Genomic_DNA"/>
</dbReference>
<reference evidence="1 2" key="1">
    <citation type="journal article" date="2015" name="Phytopathology">
        <title>Genomes of Candidatus Liberibacter solanacearum haplotype A from New Zealand and the USA suggest significant genome plasticity in the species.</title>
        <authorList>
            <person name="Thompson S.M."/>
            <person name="Johnson C.P."/>
            <person name="Lu A.Y."/>
            <person name="Frampton R.A."/>
            <person name="Sullivan K.L."/>
            <person name="Fiers M.W."/>
            <person name="Crowhurst R.N."/>
            <person name="Pitman A.R."/>
            <person name="Scott I."/>
            <person name="Gudmestad N.C."/>
            <person name="Smith G.R."/>
        </authorList>
    </citation>
    <scope>NUCLEOTIDE SEQUENCE [LARGE SCALE GENOMIC DNA]</scope>
    <source>
        <strain evidence="1 2">LsoNZ1</strain>
    </source>
</reference>